<feature type="region of interest" description="Disordered" evidence="1">
    <location>
        <begin position="1"/>
        <end position="34"/>
    </location>
</feature>
<dbReference type="Gramene" id="LPERR04G19400.1">
    <property type="protein sequence ID" value="LPERR04G19400.1"/>
    <property type="gene ID" value="LPERR04G19400"/>
</dbReference>
<feature type="transmembrane region" description="Helical" evidence="2">
    <location>
        <begin position="38"/>
        <end position="56"/>
    </location>
</feature>
<name>A0A0D9W8V5_9ORYZ</name>
<keyword evidence="4" id="KW-1185">Reference proteome</keyword>
<evidence type="ECO:0000313" key="4">
    <source>
        <dbReference type="Proteomes" id="UP000032180"/>
    </source>
</evidence>
<feature type="compositionally biased region" description="Basic and acidic residues" evidence="1">
    <location>
        <begin position="23"/>
        <end position="34"/>
    </location>
</feature>
<accession>A0A0D9W8V5</accession>
<keyword evidence="2" id="KW-0472">Membrane</keyword>
<protein>
    <submittedName>
        <fullName evidence="3">Uncharacterized protein</fullName>
    </submittedName>
</protein>
<organism evidence="3 4">
    <name type="scientific">Leersia perrieri</name>
    <dbReference type="NCBI Taxonomy" id="77586"/>
    <lineage>
        <taxon>Eukaryota</taxon>
        <taxon>Viridiplantae</taxon>
        <taxon>Streptophyta</taxon>
        <taxon>Embryophyta</taxon>
        <taxon>Tracheophyta</taxon>
        <taxon>Spermatophyta</taxon>
        <taxon>Magnoliopsida</taxon>
        <taxon>Liliopsida</taxon>
        <taxon>Poales</taxon>
        <taxon>Poaceae</taxon>
        <taxon>BOP clade</taxon>
        <taxon>Oryzoideae</taxon>
        <taxon>Oryzeae</taxon>
        <taxon>Oryzinae</taxon>
        <taxon>Leersia</taxon>
    </lineage>
</organism>
<dbReference type="eggNOG" id="ENOG502S26I">
    <property type="taxonomic scope" value="Eukaryota"/>
</dbReference>
<dbReference type="EnsemblPlants" id="LPERR04G19400.1">
    <property type="protein sequence ID" value="LPERR04G19400.1"/>
    <property type="gene ID" value="LPERR04G19400"/>
</dbReference>
<dbReference type="AlphaFoldDB" id="A0A0D9W8V5"/>
<evidence type="ECO:0000256" key="2">
    <source>
        <dbReference type="SAM" id="Phobius"/>
    </source>
</evidence>
<keyword evidence="2" id="KW-1133">Transmembrane helix</keyword>
<sequence>MQRQLSISAMPRLLPEEDDGDDLEAKPEKAPSAKERSVHLIPLLTVLCFLLLFLFSHDPSASEMSGFGGKVGNRKHRLF</sequence>
<proteinExistence type="predicted"/>
<dbReference type="PANTHER" id="PTHR35297:SF11">
    <property type="entry name" value="TRANSMEMBRANE PROTEIN"/>
    <property type="match status" value="1"/>
</dbReference>
<reference evidence="4" key="2">
    <citation type="submission" date="2013-12" db="EMBL/GenBank/DDBJ databases">
        <authorList>
            <person name="Yu Y."/>
            <person name="Lee S."/>
            <person name="de Baynast K."/>
            <person name="Wissotski M."/>
            <person name="Liu L."/>
            <person name="Talag J."/>
            <person name="Goicoechea J."/>
            <person name="Angelova A."/>
            <person name="Jetty R."/>
            <person name="Kudrna D."/>
            <person name="Golser W."/>
            <person name="Rivera L."/>
            <person name="Zhang J."/>
            <person name="Wing R."/>
        </authorList>
    </citation>
    <scope>NUCLEOTIDE SEQUENCE</scope>
</reference>
<dbReference type="HOGENOM" id="CLU_126361_0_0_1"/>
<dbReference type="STRING" id="77586.A0A0D9W8V5"/>
<reference evidence="3 4" key="1">
    <citation type="submission" date="2012-08" db="EMBL/GenBank/DDBJ databases">
        <title>Oryza genome evolution.</title>
        <authorList>
            <person name="Wing R.A."/>
        </authorList>
    </citation>
    <scope>NUCLEOTIDE SEQUENCE</scope>
</reference>
<reference evidence="3" key="3">
    <citation type="submission" date="2015-04" db="UniProtKB">
        <authorList>
            <consortium name="EnsemblPlants"/>
        </authorList>
    </citation>
    <scope>IDENTIFICATION</scope>
</reference>
<evidence type="ECO:0000256" key="1">
    <source>
        <dbReference type="SAM" id="MobiDB-lite"/>
    </source>
</evidence>
<keyword evidence="2" id="KW-0812">Transmembrane</keyword>
<evidence type="ECO:0000313" key="3">
    <source>
        <dbReference type="EnsemblPlants" id="LPERR04G19400.1"/>
    </source>
</evidence>
<dbReference type="PANTHER" id="PTHR35297">
    <property type="entry name" value="PROTEIN, PUTATIVE-RELATED"/>
    <property type="match status" value="1"/>
</dbReference>
<dbReference type="Proteomes" id="UP000032180">
    <property type="component" value="Chromosome 4"/>
</dbReference>